<accession>A0A951U3V0</accession>
<organism evidence="2 3">
    <name type="scientific">Pegethrix bostrychoides GSE-TBD4-15B</name>
    <dbReference type="NCBI Taxonomy" id="2839662"/>
    <lineage>
        <taxon>Bacteria</taxon>
        <taxon>Bacillati</taxon>
        <taxon>Cyanobacteriota</taxon>
        <taxon>Cyanophyceae</taxon>
        <taxon>Oculatellales</taxon>
        <taxon>Oculatellaceae</taxon>
        <taxon>Pegethrix</taxon>
    </lineage>
</organism>
<reference evidence="2" key="2">
    <citation type="journal article" date="2022" name="Microbiol. Resour. Announc.">
        <title>Metagenome Sequencing to Explore Phylogenomics of Terrestrial Cyanobacteria.</title>
        <authorList>
            <person name="Ward R.D."/>
            <person name="Stajich J.E."/>
            <person name="Johansen J.R."/>
            <person name="Huntemann M."/>
            <person name="Clum A."/>
            <person name="Foster B."/>
            <person name="Foster B."/>
            <person name="Roux S."/>
            <person name="Palaniappan K."/>
            <person name="Varghese N."/>
            <person name="Mukherjee S."/>
            <person name="Reddy T.B.K."/>
            <person name="Daum C."/>
            <person name="Copeland A."/>
            <person name="Chen I.A."/>
            <person name="Ivanova N.N."/>
            <person name="Kyrpides N.C."/>
            <person name="Shapiro N."/>
            <person name="Eloe-Fadrosh E.A."/>
            <person name="Pietrasiak N."/>
        </authorList>
    </citation>
    <scope>NUCLEOTIDE SEQUENCE</scope>
    <source>
        <strain evidence="2">GSE-TBD4-15B</strain>
    </source>
</reference>
<dbReference type="Proteomes" id="UP000707356">
    <property type="component" value="Unassembled WGS sequence"/>
</dbReference>
<comment type="caution">
    <text evidence="2">The sequence shown here is derived from an EMBL/GenBank/DDBJ whole genome shotgun (WGS) entry which is preliminary data.</text>
</comment>
<dbReference type="EMBL" id="JAHHHV010000029">
    <property type="protein sequence ID" value="MBW4465044.1"/>
    <property type="molecule type" value="Genomic_DNA"/>
</dbReference>
<protein>
    <submittedName>
        <fullName evidence="2">Uncharacterized protein</fullName>
    </submittedName>
</protein>
<dbReference type="AlphaFoldDB" id="A0A951U3V0"/>
<evidence type="ECO:0000313" key="3">
    <source>
        <dbReference type="Proteomes" id="UP000707356"/>
    </source>
</evidence>
<sequence length="258" mass="27735">MTVQPFLLKAMSTLPSQISLLKSQISEVEQALELQKNPPPYKIDETAYPALNTVRSTLAQAATASEHQVLVAQIQQQLASQRKELAALEAELAKRQTAIAKLKAEQAKALAAFEKLEAKLFDAAKALIGLSQEIADEAATVTGQRPVVLAASPTEIDRRMSQPVDAIGRLHMGLEPAGLLISASTGFGGRMHMPIDCRRNAPIPAPVAQPETTDEQELASAQMALEAMQAGNIHILSIAKSLKPRNAKRFTSLTISTM</sequence>
<proteinExistence type="predicted"/>
<gene>
    <name evidence="2" type="ORF">KME07_06345</name>
</gene>
<evidence type="ECO:0000256" key="1">
    <source>
        <dbReference type="SAM" id="Coils"/>
    </source>
</evidence>
<reference evidence="2" key="1">
    <citation type="submission" date="2021-05" db="EMBL/GenBank/DDBJ databases">
        <authorList>
            <person name="Pietrasiak N."/>
            <person name="Ward R."/>
            <person name="Stajich J.E."/>
            <person name="Kurbessoian T."/>
        </authorList>
    </citation>
    <scope>NUCLEOTIDE SEQUENCE</scope>
    <source>
        <strain evidence="2">GSE-TBD4-15B</strain>
    </source>
</reference>
<keyword evidence="1" id="KW-0175">Coiled coil</keyword>
<evidence type="ECO:0000313" key="2">
    <source>
        <dbReference type="EMBL" id="MBW4465044.1"/>
    </source>
</evidence>
<feature type="coiled-coil region" evidence="1">
    <location>
        <begin position="71"/>
        <end position="119"/>
    </location>
</feature>
<name>A0A951U3V0_9CYAN</name>